<proteinExistence type="predicted"/>
<protein>
    <submittedName>
        <fullName evidence="1">Uncharacterized protein</fullName>
    </submittedName>
</protein>
<evidence type="ECO:0000313" key="2">
    <source>
        <dbReference type="Proteomes" id="UP000031668"/>
    </source>
</evidence>
<dbReference type="EMBL" id="JWZT01002990">
    <property type="protein sequence ID" value="KII67978.1"/>
    <property type="molecule type" value="Genomic_DNA"/>
</dbReference>
<comment type="caution">
    <text evidence="1">The sequence shown here is derived from an EMBL/GenBank/DDBJ whole genome shotgun (WGS) entry which is preliminary data.</text>
</comment>
<dbReference type="AlphaFoldDB" id="A0A0C2JFD7"/>
<organism evidence="1 2">
    <name type="scientific">Thelohanellus kitauei</name>
    <name type="common">Myxosporean</name>
    <dbReference type="NCBI Taxonomy" id="669202"/>
    <lineage>
        <taxon>Eukaryota</taxon>
        <taxon>Metazoa</taxon>
        <taxon>Cnidaria</taxon>
        <taxon>Myxozoa</taxon>
        <taxon>Myxosporea</taxon>
        <taxon>Bivalvulida</taxon>
        <taxon>Platysporina</taxon>
        <taxon>Myxobolidae</taxon>
        <taxon>Thelohanellus</taxon>
    </lineage>
</organism>
<dbReference type="Proteomes" id="UP000031668">
    <property type="component" value="Unassembled WGS sequence"/>
</dbReference>
<accession>A0A0C2JFD7</accession>
<reference evidence="1 2" key="1">
    <citation type="journal article" date="2014" name="Genome Biol. Evol.">
        <title>The genome of the myxosporean Thelohanellus kitauei shows adaptations to nutrient acquisition within its fish host.</title>
        <authorList>
            <person name="Yang Y."/>
            <person name="Xiong J."/>
            <person name="Zhou Z."/>
            <person name="Huo F."/>
            <person name="Miao W."/>
            <person name="Ran C."/>
            <person name="Liu Y."/>
            <person name="Zhang J."/>
            <person name="Feng J."/>
            <person name="Wang M."/>
            <person name="Wang M."/>
            <person name="Wang L."/>
            <person name="Yao B."/>
        </authorList>
    </citation>
    <scope>NUCLEOTIDE SEQUENCE [LARGE SCALE GENOMIC DNA]</scope>
    <source>
        <strain evidence="1">Wuqing</strain>
    </source>
</reference>
<keyword evidence="2" id="KW-1185">Reference proteome</keyword>
<name>A0A0C2JFD7_THEKT</name>
<evidence type="ECO:0000313" key="1">
    <source>
        <dbReference type="EMBL" id="KII67978.1"/>
    </source>
</evidence>
<sequence>MKLFQEILKYQYDEVLESIQVGRLISMASNGLLSQEESTFNECHKVLVELFTRPYTSICKKRPETNSIVVRLYNSHVHRIVKNCIEVILSQRAVLYVKGCGHLLHVMNAAEVTGFGKRLKIERGFINDILENYPEKISQDKNIADSITKILNASSKEAAEDLAISTNSKINE</sequence>
<gene>
    <name evidence="1" type="ORF">RF11_01979</name>
</gene>